<feature type="compositionally biased region" description="Low complexity" evidence="1">
    <location>
        <begin position="36"/>
        <end position="55"/>
    </location>
</feature>
<comment type="caution">
    <text evidence="2">The sequence shown here is derived from an EMBL/GenBank/DDBJ whole genome shotgun (WGS) entry which is preliminary data.</text>
</comment>
<name>A0AAV5DCD3_ELECO</name>
<proteinExistence type="predicted"/>
<sequence length="106" mass="11384">MPDTATKPSTTAPAVPPPPPPSPPPHPPHNVCFSNSRASAATASRTTATARPRSAMSNTPLCSRLPPMACRTSKSRARSLESIKWGVTLLLLSTRRETELDEERRA</sequence>
<dbReference type="Proteomes" id="UP001054889">
    <property type="component" value="Unassembled WGS sequence"/>
</dbReference>
<evidence type="ECO:0000256" key="1">
    <source>
        <dbReference type="SAM" id="MobiDB-lite"/>
    </source>
</evidence>
<reference evidence="2" key="2">
    <citation type="submission" date="2021-12" db="EMBL/GenBank/DDBJ databases">
        <title>Resequencing data analysis of finger millet.</title>
        <authorList>
            <person name="Hatakeyama M."/>
            <person name="Aluri S."/>
            <person name="Balachadran M.T."/>
            <person name="Sivarajan S.R."/>
            <person name="Poveda L."/>
            <person name="Shimizu-Inatsugi R."/>
            <person name="Schlapbach R."/>
            <person name="Sreeman S.M."/>
            <person name="Shimizu K.K."/>
        </authorList>
    </citation>
    <scope>NUCLEOTIDE SEQUENCE</scope>
</reference>
<dbReference type="EMBL" id="BQKI01000015">
    <property type="protein sequence ID" value="GJN08060.1"/>
    <property type="molecule type" value="Genomic_DNA"/>
</dbReference>
<feature type="region of interest" description="Disordered" evidence="1">
    <location>
        <begin position="1"/>
        <end position="68"/>
    </location>
</feature>
<accession>A0AAV5DCD3</accession>
<evidence type="ECO:0000313" key="3">
    <source>
        <dbReference type="Proteomes" id="UP001054889"/>
    </source>
</evidence>
<feature type="compositionally biased region" description="Pro residues" evidence="1">
    <location>
        <begin position="14"/>
        <end position="28"/>
    </location>
</feature>
<reference evidence="2" key="1">
    <citation type="journal article" date="2018" name="DNA Res.">
        <title>Multiple hybrid de novo genome assembly of finger millet, an orphan allotetraploid crop.</title>
        <authorList>
            <person name="Hatakeyama M."/>
            <person name="Aluri S."/>
            <person name="Balachadran M.T."/>
            <person name="Sivarajan S.R."/>
            <person name="Patrignani A."/>
            <person name="Gruter S."/>
            <person name="Poveda L."/>
            <person name="Shimizu-Inatsugi R."/>
            <person name="Baeten J."/>
            <person name="Francoijs K.J."/>
            <person name="Nataraja K.N."/>
            <person name="Reddy Y.A.N."/>
            <person name="Phadnis S."/>
            <person name="Ravikumar R.L."/>
            <person name="Schlapbach R."/>
            <person name="Sreeman S.M."/>
            <person name="Shimizu K.K."/>
        </authorList>
    </citation>
    <scope>NUCLEOTIDE SEQUENCE</scope>
</reference>
<dbReference type="AlphaFoldDB" id="A0AAV5DCD3"/>
<evidence type="ECO:0000313" key="2">
    <source>
        <dbReference type="EMBL" id="GJN08060.1"/>
    </source>
</evidence>
<gene>
    <name evidence="2" type="primary">ga25948</name>
    <name evidence="2" type="ORF">PR202_ga25948</name>
</gene>
<protein>
    <submittedName>
        <fullName evidence="2">Uncharacterized protein</fullName>
    </submittedName>
</protein>
<keyword evidence="3" id="KW-1185">Reference proteome</keyword>
<organism evidence="2 3">
    <name type="scientific">Eleusine coracana subsp. coracana</name>
    <dbReference type="NCBI Taxonomy" id="191504"/>
    <lineage>
        <taxon>Eukaryota</taxon>
        <taxon>Viridiplantae</taxon>
        <taxon>Streptophyta</taxon>
        <taxon>Embryophyta</taxon>
        <taxon>Tracheophyta</taxon>
        <taxon>Spermatophyta</taxon>
        <taxon>Magnoliopsida</taxon>
        <taxon>Liliopsida</taxon>
        <taxon>Poales</taxon>
        <taxon>Poaceae</taxon>
        <taxon>PACMAD clade</taxon>
        <taxon>Chloridoideae</taxon>
        <taxon>Cynodonteae</taxon>
        <taxon>Eleusininae</taxon>
        <taxon>Eleusine</taxon>
    </lineage>
</organism>